<dbReference type="Proteomes" id="UP001189429">
    <property type="component" value="Unassembled WGS sequence"/>
</dbReference>
<feature type="chain" id="PRO_5047320336" evidence="1">
    <location>
        <begin position="20"/>
        <end position="186"/>
    </location>
</feature>
<organism evidence="2 3">
    <name type="scientific">Prorocentrum cordatum</name>
    <dbReference type="NCBI Taxonomy" id="2364126"/>
    <lineage>
        <taxon>Eukaryota</taxon>
        <taxon>Sar</taxon>
        <taxon>Alveolata</taxon>
        <taxon>Dinophyceae</taxon>
        <taxon>Prorocentrales</taxon>
        <taxon>Prorocentraceae</taxon>
        <taxon>Prorocentrum</taxon>
    </lineage>
</organism>
<proteinExistence type="predicted"/>
<sequence length="186" mass="18392">MALVSKVLTIASLLYLASAVLWIPVGPEGSQCVVEDDCGAGGIGAAGDDPNAICPDNKDCFSRISDAVTSLMNDDGGSNPVDPDSLCAQSLKVVMADCAECWRCNKPLSGNVRLHALPEALPGTAAGPPVVVAAAAVASLAAALAGAVAWRGRRAAPAVARSALVAEGQGEDAPMVEGGSGAASAP</sequence>
<keyword evidence="1" id="KW-0732">Signal</keyword>
<feature type="signal peptide" evidence="1">
    <location>
        <begin position="1"/>
        <end position="19"/>
    </location>
</feature>
<keyword evidence="3" id="KW-1185">Reference proteome</keyword>
<name>A0ABN9UTW0_9DINO</name>
<gene>
    <name evidence="2" type="ORF">PCOR1329_LOCUS51626</name>
</gene>
<evidence type="ECO:0000313" key="3">
    <source>
        <dbReference type="Proteomes" id="UP001189429"/>
    </source>
</evidence>
<protein>
    <submittedName>
        <fullName evidence="2">Uncharacterized protein</fullName>
    </submittedName>
</protein>
<comment type="caution">
    <text evidence="2">The sequence shown here is derived from an EMBL/GenBank/DDBJ whole genome shotgun (WGS) entry which is preliminary data.</text>
</comment>
<accession>A0ABN9UTW0</accession>
<dbReference type="EMBL" id="CAUYUJ010016268">
    <property type="protein sequence ID" value="CAK0863505.1"/>
    <property type="molecule type" value="Genomic_DNA"/>
</dbReference>
<reference evidence="2" key="1">
    <citation type="submission" date="2023-10" db="EMBL/GenBank/DDBJ databases">
        <authorList>
            <person name="Chen Y."/>
            <person name="Shah S."/>
            <person name="Dougan E. K."/>
            <person name="Thang M."/>
            <person name="Chan C."/>
        </authorList>
    </citation>
    <scope>NUCLEOTIDE SEQUENCE [LARGE SCALE GENOMIC DNA]</scope>
</reference>
<evidence type="ECO:0000256" key="1">
    <source>
        <dbReference type="SAM" id="SignalP"/>
    </source>
</evidence>
<evidence type="ECO:0000313" key="2">
    <source>
        <dbReference type="EMBL" id="CAK0863505.1"/>
    </source>
</evidence>